<dbReference type="FunFam" id="3.30.1120.90:FF:000005">
    <property type="entry name" value="Nucleosome assembly protein11"/>
    <property type="match status" value="1"/>
</dbReference>
<evidence type="ECO:0000256" key="5">
    <source>
        <dbReference type="ARBA" id="ARBA00023186"/>
    </source>
</evidence>
<keyword evidence="11" id="KW-1185">Reference proteome</keyword>
<comment type="subcellular location">
    <subcellularLocation>
        <location evidence="2">Cytoplasm</location>
    </subcellularLocation>
    <subcellularLocation>
        <location evidence="1">Nucleus</location>
    </subcellularLocation>
</comment>
<protein>
    <recommendedName>
        <fullName evidence="12">Nucleosome assembly protein</fullName>
    </recommendedName>
</protein>
<evidence type="ECO:0000256" key="3">
    <source>
        <dbReference type="ARBA" id="ARBA00009947"/>
    </source>
</evidence>
<dbReference type="EMBL" id="JARYMX010000008">
    <property type="protein sequence ID" value="KAJ9537632.1"/>
    <property type="molecule type" value="Genomic_DNA"/>
</dbReference>
<feature type="region of interest" description="Disordered" evidence="9">
    <location>
        <begin position="388"/>
        <end position="461"/>
    </location>
</feature>
<name>A0AA38VWM2_9ASTR</name>
<dbReference type="InterPro" id="IPR037231">
    <property type="entry name" value="NAP-like_sf"/>
</dbReference>
<evidence type="ECO:0000256" key="1">
    <source>
        <dbReference type="ARBA" id="ARBA00004123"/>
    </source>
</evidence>
<evidence type="ECO:0000256" key="6">
    <source>
        <dbReference type="ARBA" id="ARBA00023242"/>
    </source>
</evidence>
<evidence type="ECO:0000313" key="10">
    <source>
        <dbReference type="EMBL" id="KAJ9537632.1"/>
    </source>
</evidence>
<proteinExistence type="inferred from homology"/>
<feature type="compositionally biased region" description="Basic residues" evidence="9">
    <location>
        <begin position="428"/>
        <end position="441"/>
    </location>
</feature>
<dbReference type="SUPFAM" id="SSF143113">
    <property type="entry name" value="NAP-like"/>
    <property type="match status" value="1"/>
</dbReference>
<dbReference type="Pfam" id="PF00956">
    <property type="entry name" value="NAP"/>
    <property type="match status" value="1"/>
</dbReference>
<dbReference type="GO" id="GO:0005737">
    <property type="term" value="C:cytoplasm"/>
    <property type="evidence" value="ECO:0007669"/>
    <property type="project" value="UniProtKB-SubCell"/>
</dbReference>
<feature type="compositionally biased region" description="Acidic residues" evidence="9">
    <location>
        <begin position="388"/>
        <end position="424"/>
    </location>
</feature>
<dbReference type="Gene3D" id="3.30.1120.90">
    <property type="entry name" value="Nucleosome assembly protein"/>
    <property type="match status" value="1"/>
</dbReference>
<dbReference type="Proteomes" id="UP001172457">
    <property type="component" value="Chromosome 8"/>
</dbReference>
<comment type="caution">
    <text evidence="10">The sequence shown here is derived from an EMBL/GenBank/DDBJ whole genome shotgun (WGS) entry which is preliminary data.</text>
</comment>
<evidence type="ECO:0000256" key="7">
    <source>
        <dbReference type="ARBA" id="ARBA00056035"/>
    </source>
</evidence>
<dbReference type="Gene3D" id="1.20.5.1500">
    <property type="match status" value="1"/>
</dbReference>
<dbReference type="PANTHER" id="PTHR11875">
    <property type="entry name" value="TESTIS-SPECIFIC Y-ENCODED PROTEIN"/>
    <property type="match status" value="1"/>
</dbReference>
<keyword evidence="6" id="KW-0539">Nucleus</keyword>
<sequence length="461" mass="53400">MGNNKKEPLGMSELGANLPAAAAALSAEDRAGLVNALKNKLQNLAGQHSDVLESLSPPVRKRVEVLREIQSEHDELEAKFFEERAALELKYQKLYEPLYSKRYDIVNGVVEVGEKEEAATDQTEGDAKEEKGVPDFWLTAMKTHEILAEEISERDEDALKYLKDIKWCRIDDPKGFKLEFFFDTNPYFKNSVLTKVYHMIDDDEPILEKAIGTTIEWLPGKCLTQKILKKKPKKGSKNAKPITKTENCESFFNFFNPPQVPEDEDDIDEEEAEELQNQMEQDYDVGLVIYYCFYFLLIGLGYNKKLRLTWEVVINHWMRMDARYYEIHRINSLLKLNSWNINHWMRMDARYYEIHRINSLLKSTIRDKIIPHAVSWFTGEAVQEDEFDGIEEDDDDDDDDDEVDDEEDEEDDEDDEDDEDEEEEQSKSKKKTKSSGRKKGGIVHAGGTAEQGERPPECKQQ</sequence>
<reference evidence="10" key="1">
    <citation type="submission" date="2023-03" db="EMBL/GenBank/DDBJ databases">
        <title>Chromosome-scale reference genome and RAD-based genetic map of yellow starthistle (Centaurea solstitialis) reveal putative structural variation and QTLs associated with invader traits.</title>
        <authorList>
            <person name="Reatini B."/>
            <person name="Cang F.A."/>
            <person name="Jiang Q."/>
            <person name="Mckibben M.T.W."/>
            <person name="Barker M.S."/>
            <person name="Rieseberg L.H."/>
            <person name="Dlugosch K.M."/>
        </authorList>
    </citation>
    <scope>NUCLEOTIDE SEQUENCE</scope>
    <source>
        <strain evidence="10">CAN-66</strain>
        <tissue evidence="10">Leaf</tissue>
    </source>
</reference>
<dbReference type="GO" id="GO:0005634">
    <property type="term" value="C:nucleus"/>
    <property type="evidence" value="ECO:0007669"/>
    <property type="project" value="UniProtKB-SubCell"/>
</dbReference>
<comment type="function">
    <text evidence="7">May modulate chromatin structure by regulation of nucleosome assembly/disassembly. Could function together with B-type cyclins in the regulation of microtubule dynamics.</text>
</comment>
<evidence type="ECO:0000256" key="9">
    <source>
        <dbReference type="SAM" id="MobiDB-lite"/>
    </source>
</evidence>
<dbReference type="GO" id="GO:0000724">
    <property type="term" value="P:double-strand break repair via homologous recombination"/>
    <property type="evidence" value="ECO:0007669"/>
    <property type="project" value="UniProtKB-ARBA"/>
</dbReference>
<dbReference type="AlphaFoldDB" id="A0AA38VWM2"/>
<dbReference type="InterPro" id="IPR002164">
    <property type="entry name" value="NAP_family"/>
</dbReference>
<organism evidence="10 11">
    <name type="scientific">Centaurea solstitialis</name>
    <name type="common">yellow star-thistle</name>
    <dbReference type="NCBI Taxonomy" id="347529"/>
    <lineage>
        <taxon>Eukaryota</taxon>
        <taxon>Viridiplantae</taxon>
        <taxon>Streptophyta</taxon>
        <taxon>Embryophyta</taxon>
        <taxon>Tracheophyta</taxon>
        <taxon>Spermatophyta</taxon>
        <taxon>Magnoliopsida</taxon>
        <taxon>eudicotyledons</taxon>
        <taxon>Gunneridae</taxon>
        <taxon>Pentapetalae</taxon>
        <taxon>asterids</taxon>
        <taxon>campanulids</taxon>
        <taxon>Asterales</taxon>
        <taxon>Asteraceae</taxon>
        <taxon>Carduoideae</taxon>
        <taxon>Cardueae</taxon>
        <taxon>Centaureinae</taxon>
        <taxon>Centaurea</taxon>
    </lineage>
</organism>
<evidence type="ECO:0000256" key="2">
    <source>
        <dbReference type="ARBA" id="ARBA00004496"/>
    </source>
</evidence>
<evidence type="ECO:0008006" key="12">
    <source>
        <dbReference type="Google" id="ProtNLM"/>
    </source>
</evidence>
<dbReference type="FunFam" id="1.20.5.1500:FF:000001">
    <property type="entry name" value="Nucleosome assembly protein 1-like 1"/>
    <property type="match status" value="1"/>
</dbReference>
<evidence type="ECO:0000256" key="8">
    <source>
        <dbReference type="RuleBase" id="RU003876"/>
    </source>
</evidence>
<feature type="compositionally biased region" description="Basic and acidic residues" evidence="9">
    <location>
        <begin position="451"/>
        <end position="461"/>
    </location>
</feature>
<evidence type="ECO:0000256" key="4">
    <source>
        <dbReference type="ARBA" id="ARBA00022490"/>
    </source>
</evidence>
<evidence type="ECO:0000313" key="11">
    <source>
        <dbReference type="Proteomes" id="UP001172457"/>
    </source>
</evidence>
<dbReference type="GO" id="GO:0042393">
    <property type="term" value="F:histone binding"/>
    <property type="evidence" value="ECO:0007669"/>
    <property type="project" value="UniProtKB-ARBA"/>
</dbReference>
<keyword evidence="4" id="KW-0963">Cytoplasm</keyword>
<dbReference type="GO" id="GO:0006334">
    <property type="term" value="P:nucleosome assembly"/>
    <property type="evidence" value="ECO:0007669"/>
    <property type="project" value="InterPro"/>
</dbReference>
<accession>A0AA38VWM2</accession>
<gene>
    <name evidence="10" type="ORF">OSB04_030365</name>
</gene>
<comment type="similarity">
    <text evidence="3 8">Belongs to the nucleosome assembly protein (NAP) family.</text>
</comment>
<keyword evidence="5" id="KW-0143">Chaperone</keyword>